<comment type="caution">
    <text evidence="2">The sequence shown here is derived from an EMBL/GenBank/DDBJ whole genome shotgun (WGS) entry which is preliminary data.</text>
</comment>
<gene>
    <name evidence="2" type="ORF">JF539_07110</name>
</gene>
<name>A0A939EDH9_9HYPH</name>
<dbReference type="PANTHER" id="PTHR46211">
    <property type="entry name" value="GLYCEROPHOSPHORYL DIESTER PHOSPHODIESTERASE"/>
    <property type="match status" value="1"/>
</dbReference>
<dbReference type="InterPro" id="IPR017946">
    <property type="entry name" value="PLC-like_Pdiesterase_TIM-brl"/>
</dbReference>
<dbReference type="Proteomes" id="UP000664096">
    <property type="component" value="Unassembled WGS sequence"/>
</dbReference>
<organism evidence="2 3">
    <name type="scientific">Roseibium aggregatum</name>
    <dbReference type="NCBI Taxonomy" id="187304"/>
    <lineage>
        <taxon>Bacteria</taxon>
        <taxon>Pseudomonadati</taxon>
        <taxon>Pseudomonadota</taxon>
        <taxon>Alphaproteobacteria</taxon>
        <taxon>Hyphomicrobiales</taxon>
        <taxon>Stappiaceae</taxon>
        <taxon>Roseibium</taxon>
    </lineage>
</organism>
<protein>
    <submittedName>
        <fullName evidence="2">Glycerophosphodiester phosphodiesterase</fullName>
    </submittedName>
</protein>
<dbReference type="Gene3D" id="3.20.20.190">
    <property type="entry name" value="Phosphatidylinositol (PI) phosphodiesterase"/>
    <property type="match status" value="1"/>
</dbReference>
<accession>A0A939EDH9</accession>
<dbReference type="PROSITE" id="PS51704">
    <property type="entry name" value="GP_PDE"/>
    <property type="match status" value="1"/>
</dbReference>
<sequence>MPPDLQALFARPIAHRGYHDADNGIIENTPTAIQHAMDRRFGIEVDVQETSDGEALVFHDYTLDRLAEGTGKVIDRDSTELVQIHMKTGTDTLWLLPDLFELVGGKVPLVIEIKSLLRRDAQGDFVRRVVDQVAAYKGPVCIKSFDPDMLSIARRHNPSVLRGIVADSARPGPDYAGCSRTDRFILRHILHAPRTRPHFISYGVNDLPAIGPSVFRTIFKTPLMCWTVRTRDQREIAARHADQIVFEGFDPDKTDRAIA</sequence>
<dbReference type="RefSeq" id="WP_207139619.1">
    <property type="nucleotide sequence ID" value="NZ_JAEKJZ010000001.1"/>
</dbReference>
<reference evidence="2" key="1">
    <citation type="submission" date="2020-12" db="EMBL/GenBank/DDBJ databases">
        <title>Oil enriched cultivation method for isolating marine PHA-producing bacteria.</title>
        <authorList>
            <person name="Zheng W."/>
            <person name="Yu S."/>
            <person name="Huang Y."/>
        </authorList>
    </citation>
    <scope>NUCLEOTIDE SEQUENCE</scope>
    <source>
        <strain evidence="2">SY-2-12</strain>
    </source>
</reference>
<dbReference type="EMBL" id="JAEKJZ010000001">
    <property type="protein sequence ID" value="MBN9670103.1"/>
    <property type="molecule type" value="Genomic_DNA"/>
</dbReference>
<dbReference type="InterPro" id="IPR030395">
    <property type="entry name" value="GP_PDE_dom"/>
</dbReference>
<dbReference type="Pfam" id="PF03009">
    <property type="entry name" value="GDPD"/>
    <property type="match status" value="1"/>
</dbReference>
<feature type="domain" description="GP-PDE" evidence="1">
    <location>
        <begin position="6"/>
        <end position="259"/>
    </location>
</feature>
<evidence type="ECO:0000313" key="3">
    <source>
        <dbReference type="Proteomes" id="UP000664096"/>
    </source>
</evidence>
<evidence type="ECO:0000259" key="1">
    <source>
        <dbReference type="PROSITE" id="PS51704"/>
    </source>
</evidence>
<dbReference type="GO" id="GO:0008081">
    <property type="term" value="F:phosphoric diester hydrolase activity"/>
    <property type="evidence" value="ECO:0007669"/>
    <property type="project" value="InterPro"/>
</dbReference>
<dbReference type="GO" id="GO:0006629">
    <property type="term" value="P:lipid metabolic process"/>
    <property type="evidence" value="ECO:0007669"/>
    <property type="project" value="InterPro"/>
</dbReference>
<dbReference type="SUPFAM" id="SSF51695">
    <property type="entry name" value="PLC-like phosphodiesterases"/>
    <property type="match status" value="1"/>
</dbReference>
<evidence type="ECO:0000313" key="2">
    <source>
        <dbReference type="EMBL" id="MBN9670103.1"/>
    </source>
</evidence>
<proteinExistence type="predicted"/>
<dbReference type="PANTHER" id="PTHR46211:SF1">
    <property type="entry name" value="GLYCEROPHOSPHODIESTER PHOSPHODIESTERASE, CYTOPLASMIC"/>
    <property type="match status" value="1"/>
</dbReference>
<dbReference type="AlphaFoldDB" id="A0A939EDH9"/>